<evidence type="ECO:0000256" key="5">
    <source>
        <dbReference type="ARBA" id="ARBA00023098"/>
    </source>
</evidence>
<keyword evidence="3" id="KW-0752">Steroid biosynthesis</keyword>
<dbReference type="Proteomes" id="UP000827892">
    <property type="component" value="Chromosome V"/>
</dbReference>
<dbReference type="Gene3D" id="3.40.50.720">
    <property type="entry name" value="NAD(P)-binding Rossmann-like Domain"/>
    <property type="match status" value="1"/>
</dbReference>
<keyword evidence="7" id="KW-1133">Transmembrane helix</keyword>
<dbReference type="PANTHER" id="PTHR43086:SF1">
    <property type="entry name" value="STEROID DEHYDROGENASE 1-RELATED"/>
    <property type="match status" value="1"/>
</dbReference>
<dbReference type="AlphaFoldDB" id="A0AAE8ZSY2"/>
<evidence type="ECO:0000313" key="9">
    <source>
        <dbReference type="Proteomes" id="UP000827892"/>
    </source>
</evidence>
<name>A0AAE8ZSY2_CAEBR</name>
<dbReference type="FunFam" id="3.40.50.720:FF:000467">
    <property type="entry name" value="Steroid dehydrogenase 4"/>
    <property type="match status" value="1"/>
</dbReference>
<dbReference type="OMA" id="FCASATW"/>
<proteinExistence type="inferred from homology"/>
<dbReference type="GO" id="GO:0016491">
    <property type="term" value="F:oxidoreductase activity"/>
    <property type="evidence" value="ECO:0007669"/>
    <property type="project" value="UniProtKB-KW"/>
</dbReference>
<dbReference type="PROSITE" id="PS00061">
    <property type="entry name" value="ADH_SHORT"/>
    <property type="match status" value="1"/>
</dbReference>
<dbReference type="GO" id="GO:0006694">
    <property type="term" value="P:steroid biosynthetic process"/>
    <property type="evidence" value="ECO:0007669"/>
    <property type="project" value="UniProtKB-KW"/>
</dbReference>
<dbReference type="KEGG" id="cbr:CBG_11441"/>
<organism evidence="8 9">
    <name type="scientific">Caenorhabditis briggsae</name>
    <dbReference type="NCBI Taxonomy" id="6238"/>
    <lineage>
        <taxon>Eukaryota</taxon>
        <taxon>Metazoa</taxon>
        <taxon>Ecdysozoa</taxon>
        <taxon>Nematoda</taxon>
        <taxon>Chromadorea</taxon>
        <taxon>Rhabditida</taxon>
        <taxon>Rhabditina</taxon>
        <taxon>Rhabditomorpha</taxon>
        <taxon>Rhabditoidea</taxon>
        <taxon>Rhabditidae</taxon>
        <taxon>Peloderinae</taxon>
        <taxon>Caenorhabditis</taxon>
    </lineage>
</organism>
<accession>A0AAE8ZSY2</accession>
<evidence type="ECO:0000256" key="3">
    <source>
        <dbReference type="ARBA" id="ARBA00022955"/>
    </source>
</evidence>
<dbReference type="Pfam" id="PF00106">
    <property type="entry name" value="adh_short"/>
    <property type="match status" value="1"/>
</dbReference>
<sequence>MDIQWFATGAGTIVLLYIVYQFIQIVWRIIGTYVICQPINLKRKAGANWAVVTGATDGIGKSYCFELAKRGFNIYLVSRTQSKLEQTKKEILEKHSDIEVRYATYDFTNPSPNDYQELLAQLNDVNVGILINNVGMFFDHPDVIHKVEGGLDTLANVAIVNVLPPTLLSAGILSQMVSRKTGIIVNIGSAAGSVPMAGWSVYSASKKYISWLTATLRKEYGHQGITFQTITPLMVATKMAGNPNTSFFCPDSDTYAKSALNTIGNSSDTTGYITHQLEFEMMNLLPECILDVAVKRSSNELRERALAKNKEKLLQ</sequence>
<dbReference type="InterPro" id="IPR036291">
    <property type="entry name" value="NAD(P)-bd_dom_sf"/>
</dbReference>
<dbReference type="SUPFAM" id="SSF51735">
    <property type="entry name" value="NAD(P)-binding Rossmann-fold domains"/>
    <property type="match status" value="1"/>
</dbReference>
<keyword evidence="2" id="KW-0521">NADP</keyword>
<reference evidence="8 9" key="1">
    <citation type="submission" date="2022-02" db="EMBL/GenBank/DDBJ databases">
        <title>Chromosome-level reference genomes for two strains of Caenorhabditis briggsae: an improved platform for comparative genomics.</title>
        <authorList>
            <person name="Stevens L."/>
            <person name="Andersen E.C."/>
        </authorList>
    </citation>
    <scope>NUCLEOTIDE SEQUENCE [LARGE SCALE GENOMIC DNA]</scope>
    <source>
        <strain evidence="8">QX1410_ONT</strain>
        <tissue evidence="8">Whole-organism</tissue>
    </source>
</reference>
<dbReference type="CDD" id="cd05356">
    <property type="entry name" value="17beta-HSD1_like_SDR_c"/>
    <property type="match status" value="1"/>
</dbReference>
<evidence type="ECO:0000256" key="7">
    <source>
        <dbReference type="SAM" id="Phobius"/>
    </source>
</evidence>
<evidence type="ECO:0000256" key="1">
    <source>
        <dbReference type="ARBA" id="ARBA00022516"/>
    </source>
</evidence>
<keyword evidence="7" id="KW-0472">Membrane</keyword>
<dbReference type="InterPro" id="IPR002347">
    <property type="entry name" value="SDR_fam"/>
</dbReference>
<evidence type="ECO:0000313" key="8">
    <source>
        <dbReference type="EMBL" id="ULT85878.1"/>
    </source>
</evidence>
<dbReference type="PIRSF" id="PIRSF000126">
    <property type="entry name" value="11-beta-HSD1"/>
    <property type="match status" value="1"/>
</dbReference>
<comment type="similarity">
    <text evidence="6">Belongs to the short-chain dehydrogenases/reductases (SDR) family. 17-beta-HSD 3 subfamily.</text>
</comment>
<dbReference type="PRINTS" id="PR00080">
    <property type="entry name" value="SDRFAMILY"/>
</dbReference>
<dbReference type="PANTHER" id="PTHR43086">
    <property type="entry name" value="VERY-LONG-CHAIN 3-OXOOACYL-COA REDUCTASE"/>
    <property type="match status" value="1"/>
</dbReference>
<keyword evidence="4" id="KW-0560">Oxidoreductase</keyword>
<evidence type="ECO:0000256" key="6">
    <source>
        <dbReference type="ARBA" id="ARBA00038261"/>
    </source>
</evidence>
<keyword evidence="5" id="KW-0443">Lipid metabolism</keyword>
<gene>
    <name evidence="8" type="ORF">L3Y34_005929</name>
</gene>
<keyword evidence="7" id="KW-0812">Transmembrane</keyword>
<dbReference type="EMBL" id="CP090895">
    <property type="protein sequence ID" value="ULT85878.1"/>
    <property type="molecule type" value="Genomic_DNA"/>
</dbReference>
<dbReference type="InterPro" id="IPR020904">
    <property type="entry name" value="Sc_DH/Rdtase_CS"/>
</dbReference>
<evidence type="ECO:0000256" key="4">
    <source>
        <dbReference type="ARBA" id="ARBA00023002"/>
    </source>
</evidence>
<dbReference type="PRINTS" id="PR00081">
    <property type="entry name" value="GDHRDH"/>
</dbReference>
<evidence type="ECO:0000256" key="2">
    <source>
        <dbReference type="ARBA" id="ARBA00022857"/>
    </source>
</evidence>
<protein>
    <submittedName>
        <fullName evidence="8">Uncharacterized protein</fullName>
    </submittedName>
</protein>
<feature type="transmembrane region" description="Helical" evidence="7">
    <location>
        <begin position="12"/>
        <end position="36"/>
    </location>
</feature>
<keyword evidence="1" id="KW-0444">Lipid biosynthesis</keyword>